<evidence type="ECO:0000256" key="1">
    <source>
        <dbReference type="SAM" id="MobiDB-lite"/>
    </source>
</evidence>
<comment type="caution">
    <text evidence="3">The sequence shown here is derived from an EMBL/GenBank/DDBJ whole genome shotgun (WGS) entry which is preliminary data.</text>
</comment>
<dbReference type="InterPro" id="IPR001202">
    <property type="entry name" value="WW_dom"/>
</dbReference>
<reference evidence="3 4" key="1">
    <citation type="submission" date="2019-07" db="EMBL/GenBank/DDBJ databases">
        <title>Genomes of Cafeteria roenbergensis.</title>
        <authorList>
            <person name="Fischer M.G."/>
            <person name="Hackl T."/>
            <person name="Roman M."/>
        </authorList>
    </citation>
    <scope>NUCLEOTIDE SEQUENCE [LARGE SCALE GENOMIC DNA]</scope>
    <source>
        <strain evidence="3 4">BVI</strain>
    </source>
</reference>
<dbReference type="CDD" id="cd00201">
    <property type="entry name" value="WW"/>
    <property type="match status" value="1"/>
</dbReference>
<accession>A0A5A8CLS3</accession>
<dbReference type="PROSITE" id="PS01159">
    <property type="entry name" value="WW_DOMAIN_1"/>
    <property type="match status" value="1"/>
</dbReference>
<proteinExistence type="predicted"/>
<dbReference type="AlphaFoldDB" id="A0A5A8CLS3"/>
<dbReference type="PROSITE" id="PS50020">
    <property type="entry name" value="WW_DOMAIN_2"/>
    <property type="match status" value="1"/>
</dbReference>
<gene>
    <name evidence="3" type="ORF">FNF29_02635</name>
</gene>
<feature type="region of interest" description="Disordered" evidence="1">
    <location>
        <begin position="129"/>
        <end position="149"/>
    </location>
</feature>
<dbReference type="SMART" id="SM00456">
    <property type="entry name" value="WW"/>
    <property type="match status" value="1"/>
</dbReference>
<evidence type="ECO:0000313" key="4">
    <source>
        <dbReference type="Proteomes" id="UP000323011"/>
    </source>
</evidence>
<keyword evidence="4" id="KW-1185">Reference proteome</keyword>
<dbReference type="EMBL" id="VLTN01000013">
    <property type="protein sequence ID" value="KAA0154012.1"/>
    <property type="molecule type" value="Genomic_DNA"/>
</dbReference>
<evidence type="ECO:0000259" key="2">
    <source>
        <dbReference type="PROSITE" id="PS50020"/>
    </source>
</evidence>
<dbReference type="InterPro" id="IPR036020">
    <property type="entry name" value="WW_dom_sf"/>
</dbReference>
<dbReference type="Pfam" id="PF00397">
    <property type="entry name" value="WW"/>
    <property type="match status" value="1"/>
</dbReference>
<feature type="domain" description="WW" evidence="2">
    <location>
        <begin position="6"/>
        <end position="39"/>
    </location>
</feature>
<protein>
    <recommendedName>
        <fullName evidence="2">WW domain-containing protein</fullName>
    </recommendedName>
</protein>
<organism evidence="3 4">
    <name type="scientific">Cafeteria roenbergensis</name>
    <name type="common">Marine flagellate</name>
    <dbReference type="NCBI Taxonomy" id="33653"/>
    <lineage>
        <taxon>Eukaryota</taxon>
        <taxon>Sar</taxon>
        <taxon>Stramenopiles</taxon>
        <taxon>Bigyra</taxon>
        <taxon>Opalozoa</taxon>
        <taxon>Bicosoecida</taxon>
        <taxon>Cafeteriaceae</taxon>
        <taxon>Cafeteria</taxon>
    </lineage>
</organism>
<sequence length="483" mass="48485">MDIRKEELPPGWGMALTPDGRPYYLDETRRETSWHLPADVVAEIMRARERKAAAAEAADQLRSVPAGPIATKAATRAAATGAAAGEELSVHVCEACSVDIDKGGASPLPLARFVGVAYAFALTAGIANNVPEPPPRKSAPPSQHDVSPDTERVLGSALWGISNVLERALRSPDAALAALKRVNAEFGVEALCRVCSAALREGGAPALPAIGRVRAVACIASLVRCCRVAVAAAAAAAKADGAGRGKVMSTRQSRLSLESPSEAQALLARQSTCWRAANDARAWLDAMVKGVAVRPLVEAVERGAAVSEGFDGLAARTLAFAAAACIAEMASLGDLTGAAAAPAATALPRASVAAAVASCGGQLLGGDGATAAVMAVMEPCPGAPCAAMEDFAAAVGDVGMTALAGVLSATDSSSDGRLLRATVLEAMAALAASPASAASIGELPLQCVVASLRSTLAGSAEDVLAAAVGRFDGGSARADPRSA</sequence>
<name>A0A5A8CLS3_CAFRO</name>
<dbReference type="SUPFAM" id="SSF51045">
    <property type="entry name" value="WW domain"/>
    <property type="match status" value="1"/>
</dbReference>
<evidence type="ECO:0000313" key="3">
    <source>
        <dbReference type="EMBL" id="KAA0154012.1"/>
    </source>
</evidence>
<dbReference type="Gene3D" id="2.20.70.10">
    <property type="match status" value="1"/>
</dbReference>
<dbReference type="Proteomes" id="UP000323011">
    <property type="component" value="Unassembled WGS sequence"/>
</dbReference>